<sequence>MFVTQLSLRLLVAGVLTATDRATSALELEIQPISTGTRPQTSKPSSRSTARECNIHDPPSLPSPLSFHFIDCQM</sequence>
<reference evidence="3" key="1">
    <citation type="submission" date="2018-01" db="EMBL/GenBank/DDBJ databases">
        <title>An insight into the sialome of Amazonian anophelines.</title>
        <authorList>
            <person name="Ribeiro J.M."/>
            <person name="Scarpassa V."/>
            <person name="Calvo E."/>
        </authorList>
    </citation>
    <scope>NUCLEOTIDE SEQUENCE</scope>
    <source>
        <tissue evidence="3">Salivary glands</tissue>
    </source>
</reference>
<organism evidence="3">
    <name type="scientific">Anopheles marajoara</name>
    <dbReference type="NCBI Taxonomy" id="58244"/>
    <lineage>
        <taxon>Eukaryota</taxon>
        <taxon>Metazoa</taxon>
        <taxon>Ecdysozoa</taxon>
        <taxon>Arthropoda</taxon>
        <taxon>Hexapoda</taxon>
        <taxon>Insecta</taxon>
        <taxon>Pterygota</taxon>
        <taxon>Neoptera</taxon>
        <taxon>Endopterygota</taxon>
        <taxon>Diptera</taxon>
        <taxon>Nematocera</taxon>
        <taxon>Culicoidea</taxon>
        <taxon>Culicidae</taxon>
        <taxon>Anophelinae</taxon>
        <taxon>Anopheles</taxon>
    </lineage>
</organism>
<accession>A0A2M4CD10</accession>
<proteinExistence type="predicted"/>
<evidence type="ECO:0000313" key="3">
    <source>
        <dbReference type="EMBL" id="MBW63212.1"/>
    </source>
</evidence>
<feature type="signal peptide" evidence="2">
    <location>
        <begin position="1"/>
        <end position="25"/>
    </location>
</feature>
<keyword evidence="2" id="KW-0732">Signal</keyword>
<dbReference type="AlphaFoldDB" id="A0A2M4CD10"/>
<dbReference type="EMBL" id="GGFJ01014071">
    <property type="protein sequence ID" value="MBW63212.1"/>
    <property type="molecule type" value="Transcribed_RNA"/>
</dbReference>
<feature type="compositionally biased region" description="Polar residues" evidence="1">
    <location>
        <begin position="32"/>
        <end position="48"/>
    </location>
</feature>
<evidence type="ECO:0000256" key="1">
    <source>
        <dbReference type="SAM" id="MobiDB-lite"/>
    </source>
</evidence>
<evidence type="ECO:0000256" key="2">
    <source>
        <dbReference type="SAM" id="SignalP"/>
    </source>
</evidence>
<protein>
    <submittedName>
        <fullName evidence="3">Putative secreted protein</fullName>
    </submittedName>
</protein>
<feature type="region of interest" description="Disordered" evidence="1">
    <location>
        <begin position="31"/>
        <end position="64"/>
    </location>
</feature>
<feature type="chain" id="PRO_5014714427" evidence="2">
    <location>
        <begin position="26"/>
        <end position="74"/>
    </location>
</feature>
<name>A0A2M4CD10_9DIPT</name>